<comment type="caution">
    <text evidence="1">The sequence shown here is derived from an EMBL/GenBank/DDBJ whole genome shotgun (WGS) entry which is preliminary data.</text>
</comment>
<accession>A0A0A8X6L1</accession>
<sequence>MVKEERVIDIWSIQETIISLSLYNEALSKDTKVKIKKLKKTLKRSSSKSFLSFIDFTNYDEEIGFLIYELVQKLESDFDEKENYLEVMTK</sequence>
<name>A0A0A8X6L1_MESS1</name>
<dbReference type="EMBL" id="BASE01000066">
    <property type="protein sequence ID" value="GAM14682.1"/>
    <property type="molecule type" value="Genomic_DNA"/>
</dbReference>
<organism evidence="1 2">
    <name type="scientific">Mesobacillus selenatarsenatis (strain DSM 18680 / JCM 14380 / FERM P-15431 / SF-1)</name>
    <dbReference type="NCBI Taxonomy" id="1321606"/>
    <lineage>
        <taxon>Bacteria</taxon>
        <taxon>Bacillati</taxon>
        <taxon>Bacillota</taxon>
        <taxon>Bacilli</taxon>
        <taxon>Bacillales</taxon>
        <taxon>Bacillaceae</taxon>
        <taxon>Mesobacillus</taxon>
    </lineage>
</organism>
<dbReference type="Proteomes" id="UP000031014">
    <property type="component" value="Unassembled WGS sequence"/>
</dbReference>
<proteinExistence type="predicted"/>
<keyword evidence="2" id="KW-1185">Reference proteome</keyword>
<dbReference type="AlphaFoldDB" id="A0A0A8X6L1"/>
<evidence type="ECO:0000313" key="1">
    <source>
        <dbReference type="EMBL" id="GAM14682.1"/>
    </source>
</evidence>
<protein>
    <submittedName>
        <fullName evidence="1">Uncharacterized protein</fullName>
    </submittedName>
</protein>
<reference evidence="1 2" key="1">
    <citation type="submission" date="2013-06" db="EMBL/GenBank/DDBJ databases">
        <title>Whole genome shotgun sequence of Bacillus selenatarsenatis SF-1.</title>
        <authorList>
            <person name="Kuroda M."/>
            <person name="Sei K."/>
            <person name="Yamashita M."/>
            <person name="Ike M."/>
        </authorList>
    </citation>
    <scope>NUCLEOTIDE SEQUENCE [LARGE SCALE GENOMIC DNA]</scope>
    <source>
        <strain evidence="1 2">SF-1</strain>
    </source>
</reference>
<evidence type="ECO:0000313" key="2">
    <source>
        <dbReference type="Proteomes" id="UP000031014"/>
    </source>
</evidence>
<gene>
    <name evidence="1" type="ORF">SAMD00020551_2835</name>
</gene>